<accession>A0A537KBX3</accession>
<evidence type="ECO:0000259" key="4">
    <source>
        <dbReference type="Pfam" id="PF13407"/>
    </source>
</evidence>
<dbReference type="Gene3D" id="3.40.50.2300">
    <property type="match status" value="2"/>
</dbReference>
<dbReference type="PANTHER" id="PTHR46847:SF1">
    <property type="entry name" value="D-ALLOSE-BINDING PERIPLASMIC PROTEIN-RELATED"/>
    <property type="match status" value="1"/>
</dbReference>
<dbReference type="EMBL" id="VBAK01000032">
    <property type="protein sequence ID" value="TMI93283.1"/>
    <property type="molecule type" value="Genomic_DNA"/>
</dbReference>
<evidence type="ECO:0000256" key="3">
    <source>
        <dbReference type="ARBA" id="ARBA00022729"/>
    </source>
</evidence>
<dbReference type="InterPro" id="IPR028082">
    <property type="entry name" value="Peripla_BP_I"/>
</dbReference>
<dbReference type="GO" id="GO:0030246">
    <property type="term" value="F:carbohydrate binding"/>
    <property type="evidence" value="ECO:0007669"/>
    <property type="project" value="UniProtKB-ARBA"/>
</dbReference>
<dbReference type="CDD" id="cd19998">
    <property type="entry name" value="PBP1_ABC_sugar_binding-like"/>
    <property type="match status" value="1"/>
</dbReference>
<comment type="subcellular location">
    <subcellularLocation>
        <location evidence="1">Cell envelope</location>
    </subcellularLocation>
</comment>
<comment type="similarity">
    <text evidence="2">Belongs to the bacterial solute-binding protein 2 family.</text>
</comment>
<reference evidence="5 6" key="1">
    <citation type="journal article" date="2019" name="Nat. Microbiol.">
        <title>Mediterranean grassland soil C-N compound turnover is dependent on rainfall and depth, and is mediated by genomically divergent microorganisms.</title>
        <authorList>
            <person name="Diamond S."/>
            <person name="Andeer P.F."/>
            <person name="Li Z."/>
            <person name="Crits-Christoph A."/>
            <person name="Burstein D."/>
            <person name="Anantharaman K."/>
            <person name="Lane K.R."/>
            <person name="Thomas B.C."/>
            <person name="Pan C."/>
            <person name="Northen T.R."/>
            <person name="Banfield J.F."/>
        </authorList>
    </citation>
    <scope>NUCLEOTIDE SEQUENCE [LARGE SCALE GENOMIC DNA]</scope>
    <source>
        <strain evidence="5">NP_3</strain>
    </source>
</reference>
<gene>
    <name evidence="5" type="ORF">E6H00_01465</name>
</gene>
<evidence type="ECO:0000256" key="1">
    <source>
        <dbReference type="ARBA" id="ARBA00004196"/>
    </source>
</evidence>
<dbReference type="PANTHER" id="PTHR46847">
    <property type="entry name" value="D-ALLOSE-BINDING PERIPLASMIC PROTEIN-RELATED"/>
    <property type="match status" value="1"/>
</dbReference>
<evidence type="ECO:0000313" key="6">
    <source>
        <dbReference type="Proteomes" id="UP000318509"/>
    </source>
</evidence>
<dbReference type="Pfam" id="PF13407">
    <property type="entry name" value="Peripla_BP_4"/>
    <property type="match status" value="1"/>
</dbReference>
<protein>
    <submittedName>
        <fullName evidence="5">Substrate-binding domain-containing protein</fullName>
    </submittedName>
</protein>
<sequence length="355" mass="37388">MLLAVVVSAGLLIGGGVTPGIAAGPPMITPKNPPFRIALANSYIGNTWRIEMENLWKAAVQMPPYKTLVKAEVFNSGNNVPAQIQQMDNLISSKVDAIVINAASPTGLNGVIGQACAAGILVVSYDNVVTAPCAVKVNTDQFQFGKQLAGFIVKELHGRGNVIMDTGVPGTHVDEQRNAGADSVWKENPGIKVLTRFSGMWDSATTEQRFAPLLSTFPKIDGVWAQGGTDGIINAFIKAGRKLPVIAGEAENGFRVAMVKYKAAGFRGMSIGQPPYLVLVSLALAVDVLKGARKAEDITIPFPVVTSDDVAYGKNAFPKLPSSFFDDFAGADVPICVEAAQNGTPCPGTLSVHLP</sequence>
<name>A0A537KBX3_9BACT</name>
<evidence type="ECO:0000256" key="2">
    <source>
        <dbReference type="ARBA" id="ARBA00007639"/>
    </source>
</evidence>
<evidence type="ECO:0000313" key="5">
    <source>
        <dbReference type="EMBL" id="TMI93283.1"/>
    </source>
</evidence>
<proteinExistence type="inferred from homology"/>
<dbReference type="InterPro" id="IPR025997">
    <property type="entry name" value="SBP_2_dom"/>
</dbReference>
<dbReference type="SUPFAM" id="SSF53822">
    <property type="entry name" value="Periplasmic binding protein-like I"/>
    <property type="match status" value="1"/>
</dbReference>
<dbReference type="Proteomes" id="UP000318509">
    <property type="component" value="Unassembled WGS sequence"/>
</dbReference>
<keyword evidence="3" id="KW-0732">Signal</keyword>
<organism evidence="5 6">
    <name type="scientific">Candidatus Segetimicrobium genomatis</name>
    <dbReference type="NCBI Taxonomy" id="2569760"/>
    <lineage>
        <taxon>Bacteria</taxon>
        <taxon>Bacillati</taxon>
        <taxon>Candidatus Sysuimicrobiota</taxon>
        <taxon>Candidatus Sysuimicrobiia</taxon>
        <taxon>Candidatus Sysuimicrobiales</taxon>
        <taxon>Candidatus Segetimicrobiaceae</taxon>
        <taxon>Candidatus Segetimicrobium</taxon>
    </lineage>
</organism>
<dbReference type="GO" id="GO:0030313">
    <property type="term" value="C:cell envelope"/>
    <property type="evidence" value="ECO:0007669"/>
    <property type="project" value="UniProtKB-SubCell"/>
</dbReference>
<comment type="caution">
    <text evidence="5">The sequence shown here is derived from an EMBL/GenBank/DDBJ whole genome shotgun (WGS) entry which is preliminary data.</text>
</comment>
<feature type="domain" description="Periplasmic binding protein" evidence="4">
    <location>
        <begin position="37"/>
        <end position="291"/>
    </location>
</feature>
<dbReference type="AlphaFoldDB" id="A0A537KBX3"/>